<feature type="compositionally biased region" description="Basic and acidic residues" evidence="1">
    <location>
        <begin position="109"/>
        <end position="164"/>
    </location>
</feature>
<feature type="compositionally biased region" description="Acidic residues" evidence="1">
    <location>
        <begin position="165"/>
        <end position="178"/>
    </location>
</feature>
<feature type="compositionally biased region" description="Acidic residues" evidence="1">
    <location>
        <begin position="64"/>
        <end position="79"/>
    </location>
</feature>
<dbReference type="AlphaFoldDB" id="A0AAD4NA10"/>
<accession>A0AAD4NA10</accession>
<feature type="compositionally biased region" description="Acidic residues" evidence="1">
    <location>
        <begin position="213"/>
        <end position="222"/>
    </location>
</feature>
<dbReference type="EMBL" id="JAKKPZ010000004">
    <property type="protein sequence ID" value="KAI1722352.1"/>
    <property type="molecule type" value="Genomic_DNA"/>
</dbReference>
<evidence type="ECO:0000256" key="2">
    <source>
        <dbReference type="SAM" id="SignalP"/>
    </source>
</evidence>
<feature type="compositionally biased region" description="Acidic residues" evidence="1">
    <location>
        <begin position="189"/>
        <end position="206"/>
    </location>
</feature>
<protein>
    <submittedName>
        <fullName evidence="3">Uncharacterized protein</fullName>
    </submittedName>
</protein>
<evidence type="ECO:0000256" key="1">
    <source>
        <dbReference type="SAM" id="MobiDB-lite"/>
    </source>
</evidence>
<name>A0AAD4NA10_9BILA</name>
<reference evidence="3" key="1">
    <citation type="submission" date="2022-01" db="EMBL/GenBank/DDBJ databases">
        <title>Genome Sequence Resource for Two Populations of Ditylenchus destructor, the Migratory Endoparasitic Phytonematode.</title>
        <authorList>
            <person name="Zhang H."/>
            <person name="Lin R."/>
            <person name="Xie B."/>
        </authorList>
    </citation>
    <scope>NUCLEOTIDE SEQUENCE</scope>
    <source>
        <strain evidence="3">BazhouSP</strain>
    </source>
</reference>
<proteinExistence type="predicted"/>
<organism evidence="3 4">
    <name type="scientific">Ditylenchus destructor</name>
    <dbReference type="NCBI Taxonomy" id="166010"/>
    <lineage>
        <taxon>Eukaryota</taxon>
        <taxon>Metazoa</taxon>
        <taxon>Ecdysozoa</taxon>
        <taxon>Nematoda</taxon>
        <taxon>Chromadorea</taxon>
        <taxon>Rhabditida</taxon>
        <taxon>Tylenchina</taxon>
        <taxon>Tylenchomorpha</taxon>
        <taxon>Sphaerularioidea</taxon>
        <taxon>Anguinidae</taxon>
        <taxon>Anguininae</taxon>
        <taxon>Ditylenchus</taxon>
    </lineage>
</organism>
<gene>
    <name evidence="3" type="ORF">DdX_04666</name>
</gene>
<sequence length="525" mass="59542">MYCFAIITLLVFSLSATNGNLYPSRYISTNDANPMAQFISWHANLRKRSISQENSLDSSHIDPSEADVNEGDGYDEYIEEIDKKRESRGGRKEQSDQMKNSLEVSIDSDEMKDKTKQKETSEMKDSLDVSLGSHDKIGEESNEEAKERKDSLDVSVGSREKNSNDDDFGSLAEMEDVEENKKRKKRQIEDDDDDDIMGTDEGDEMNYDGQGTEADEEDEGDNTNDLVNPEGVIANDYDSIDSANGDESPPEVDNPIQNDDPLDDRIEDPEEQTGFNKETDNELGDSLENDVGQARPYDDVRETEGVWSQDGDNPLPSTSDTSQLGGKLPEFLRVSSQNARDAFLQLEQNPRWSKQRIFQEKVDWAANQPQHVQSLYLKFVSDQNRNKLDFERRRQALLRGMSPTIRRIDKQVQRALNNPHLTRVQSLRAVNRIFAGVPSSILRQMQRLMPVLGPLSDNYVPLGSHERREMRTLPVQRNDESDSFADEDDSGDVSRPSEESLVTDSLGYPVDTDEFESDTYDQSFI</sequence>
<feature type="region of interest" description="Disordered" evidence="1">
    <location>
        <begin position="53"/>
        <end position="325"/>
    </location>
</feature>
<feature type="compositionally biased region" description="Acidic residues" evidence="1">
    <location>
        <begin position="260"/>
        <end position="271"/>
    </location>
</feature>
<feature type="signal peptide" evidence="2">
    <location>
        <begin position="1"/>
        <end position="19"/>
    </location>
</feature>
<dbReference type="Proteomes" id="UP001201812">
    <property type="component" value="Unassembled WGS sequence"/>
</dbReference>
<feature type="chain" id="PRO_5042210703" evidence="2">
    <location>
        <begin position="20"/>
        <end position="525"/>
    </location>
</feature>
<keyword evidence="4" id="KW-1185">Reference proteome</keyword>
<feature type="compositionally biased region" description="Acidic residues" evidence="1">
    <location>
        <begin position="481"/>
        <end position="491"/>
    </location>
</feature>
<comment type="caution">
    <text evidence="3">The sequence shown here is derived from an EMBL/GenBank/DDBJ whole genome shotgun (WGS) entry which is preliminary data.</text>
</comment>
<keyword evidence="2" id="KW-0732">Signal</keyword>
<evidence type="ECO:0000313" key="3">
    <source>
        <dbReference type="EMBL" id="KAI1722352.1"/>
    </source>
</evidence>
<feature type="region of interest" description="Disordered" evidence="1">
    <location>
        <begin position="466"/>
        <end position="525"/>
    </location>
</feature>
<evidence type="ECO:0000313" key="4">
    <source>
        <dbReference type="Proteomes" id="UP001201812"/>
    </source>
</evidence>
<feature type="compositionally biased region" description="Polar residues" evidence="1">
    <location>
        <begin position="315"/>
        <end position="324"/>
    </location>
</feature>
<feature type="compositionally biased region" description="Basic and acidic residues" evidence="1">
    <location>
        <begin position="80"/>
        <end position="96"/>
    </location>
</feature>